<feature type="non-terminal residue" evidence="3">
    <location>
        <position position="1"/>
    </location>
</feature>
<feature type="compositionally biased region" description="Acidic residues" evidence="1">
    <location>
        <begin position="95"/>
        <end position="121"/>
    </location>
</feature>
<reference evidence="3 4" key="1">
    <citation type="submission" date="2015-04" db="EMBL/GenBank/DDBJ databases">
        <title>Complete genome sequence of Schizopora paradoxa KUC8140, a cosmopolitan wood degrader in East Asia.</title>
        <authorList>
            <consortium name="DOE Joint Genome Institute"/>
            <person name="Min B."/>
            <person name="Park H."/>
            <person name="Jang Y."/>
            <person name="Kim J.-J."/>
            <person name="Kim K.H."/>
            <person name="Pangilinan J."/>
            <person name="Lipzen A."/>
            <person name="Riley R."/>
            <person name="Grigoriev I.V."/>
            <person name="Spatafora J.W."/>
            <person name="Choi I.-G."/>
        </authorList>
    </citation>
    <scope>NUCLEOTIDE SEQUENCE [LARGE SCALE GENOMIC DNA]</scope>
    <source>
        <strain evidence="3 4">KUC8140</strain>
    </source>
</reference>
<dbReference type="InParanoid" id="A0A0H2R5H5"/>
<sequence length="699" mass="79401">VEPCAKTIVENESTKGIQCSDLKVTLTTLTMKDIENILNPGTLLQKYVALFPFMYAMLMAFCASPNRHRKYNLSCQKDGEDIVMSSESGPVGEGVDGDGDAGDLGDTGLEEDEILSPEEEENKSWTDWRKDPQWAGFSRCPLHAIVIVFSILLFVRNRATNLLPVVMGIFLKIGGANSRIISVFSKLGVCVCDSTVELIKSRLSVDAVQSAVNYIASGKLFYIVFDNINLYLRKYEQRLQNRNRMLHLTNAAIMPFSLANSELEAGVSNLEEYLDTHGKRANADPKDFMPTAEDDARLDKSFKSLIVQLIVAYTPGCKNWVHYAQYRKRAEEMIPHDRPLPVEKSETFPFGVFDVNEGSRDGVIKMMELLQERSGLSKTEFSSKARVIQGDWLTVNNLRLAQEERFDDVDSMERIEYAIPLGALWHTGFNAVKMIVKTHKGEGANLLDPAALKQHKDLLNRTWDINDADYAPAKSLIRHSLIARILDLVMIFCSLSSWTDLTVWKPTFEQINQIADWIVAKFANSTAALTAKKAGDDYLQRSILFIRDALLFMEFESAVSFADAGRVLHVLKYWAFSFRGAGMHNYARECLEVLMRWKYELNEAHRSAMERAWFVNKFGLPGRWIAADLFLEFLNYWIKRVFAAQGANLSEKYIIEKGSACVDAFRKISWLVSRVFGNPERRRRHKEVQFLHDLEALVN</sequence>
<evidence type="ECO:0000256" key="1">
    <source>
        <dbReference type="SAM" id="MobiDB-lite"/>
    </source>
</evidence>
<dbReference type="InterPro" id="IPR046496">
    <property type="entry name" value="DUF6589"/>
</dbReference>
<dbReference type="Pfam" id="PF20231">
    <property type="entry name" value="DUF6589"/>
    <property type="match status" value="1"/>
</dbReference>
<dbReference type="STRING" id="27342.A0A0H2R5H5"/>
<dbReference type="OrthoDB" id="3207600at2759"/>
<evidence type="ECO:0000313" key="3">
    <source>
        <dbReference type="EMBL" id="KLO06597.1"/>
    </source>
</evidence>
<gene>
    <name evidence="3" type="ORF">SCHPADRAFT_795671</name>
</gene>
<accession>A0A0H2R5H5</accession>
<evidence type="ECO:0000313" key="4">
    <source>
        <dbReference type="Proteomes" id="UP000053477"/>
    </source>
</evidence>
<feature type="domain" description="DUF6589" evidence="2">
    <location>
        <begin position="283"/>
        <end position="685"/>
    </location>
</feature>
<proteinExistence type="predicted"/>
<organism evidence="3 4">
    <name type="scientific">Schizopora paradoxa</name>
    <dbReference type="NCBI Taxonomy" id="27342"/>
    <lineage>
        <taxon>Eukaryota</taxon>
        <taxon>Fungi</taxon>
        <taxon>Dikarya</taxon>
        <taxon>Basidiomycota</taxon>
        <taxon>Agaricomycotina</taxon>
        <taxon>Agaricomycetes</taxon>
        <taxon>Hymenochaetales</taxon>
        <taxon>Schizoporaceae</taxon>
        <taxon>Schizopora</taxon>
    </lineage>
</organism>
<name>A0A0H2R5H5_9AGAM</name>
<feature type="non-terminal residue" evidence="3">
    <location>
        <position position="699"/>
    </location>
</feature>
<keyword evidence="4" id="KW-1185">Reference proteome</keyword>
<feature type="region of interest" description="Disordered" evidence="1">
    <location>
        <begin position="86"/>
        <end position="125"/>
    </location>
</feature>
<dbReference type="AlphaFoldDB" id="A0A0H2R5H5"/>
<dbReference type="Proteomes" id="UP000053477">
    <property type="component" value="Unassembled WGS sequence"/>
</dbReference>
<dbReference type="EMBL" id="KQ086194">
    <property type="protein sequence ID" value="KLO06597.1"/>
    <property type="molecule type" value="Genomic_DNA"/>
</dbReference>
<evidence type="ECO:0000259" key="2">
    <source>
        <dbReference type="Pfam" id="PF20231"/>
    </source>
</evidence>
<protein>
    <recommendedName>
        <fullName evidence="2">DUF6589 domain-containing protein</fullName>
    </recommendedName>
</protein>